<dbReference type="Gene3D" id="3.90.226.10">
    <property type="entry name" value="2-enoyl-CoA Hydratase, Chain A, domain 1"/>
    <property type="match status" value="1"/>
</dbReference>
<dbReference type="SMART" id="SM00245">
    <property type="entry name" value="TSPc"/>
    <property type="match status" value="1"/>
</dbReference>
<reference evidence="3" key="1">
    <citation type="submission" date="2020-07" db="EMBL/GenBank/DDBJ databases">
        <title>Huge and variable diversity of episymbiotic CPR bacteria and DPANN archaea in groundwater ecosystems.</title>
        <authorList>
            <person name="He C.Y."/>
            <person name="Keren R."/>
            <person name="Whittaker M."/>
            <person name="Farag I.F."/>
            <person name="Doudna J."/>
            <person name="Cate J.H.D."/>
            <person name="Banfield J.F."/>
        </authorList>
    </citation>
    <scope>NUCLEOTIDE SEQUENCE</scope>
    <source>
        <strain evidence="3">NC_groundwater_1813_Pr3_B-0.1um_71_17</strain>
    </source>
</reference>
<comment type="caution">
    <text evidence="3">The sequence shown here is derived from an EMBL/GenBank/DDBJ whole genome shotgun (WGS) entry which is preliminary data.</text>
</comment>
<dbReference type="InterPro" id="IPR029045">
    <property type="entry name" value="ClpP/crotonase-like_dom_sf"/>
</dbReference>
<dbReference type="CDD" id="cd07563">
    <property type="entry name" value="Peptidase_S41_IRBP"/>
    <property type="match status" value="1"/>
</dbReference>
<dbReference type="PANTHER" id="PTHR11261">
    <property type="entry name" value="INTERPHOTORECEPTOR RETINOID-BINDING PROTEIN"/>
    <property type="match status" value="1"/>
</dbReference>
<evidence type="ECO:0000256" key="1">
    <source>
        <dbReference type="SAM" id="SignalP"/>
    </source>
</evidence>
<feature type="domain" description="Tail specific protease" evidence="2">
    <location>
        <begin position="131"/>
        <end position="329"/>
    </location>
</feature>
<dbReference type="PANTHER" id="PTHR11261:SF3">
    <property type="entry name" value="RETINOL-BINDING PROTEIN 3"/>
    <property type="match status" value="1"/>
</dbReference>
<dbReference type="Pfam" id="PF11918">
    <property type="entry name" value="Peptidase_S41_N"/>
    <property type="match status" value="1"/>
</dbReference>
<dbReference type="Proteomes" id="UP000696931">
    <property type="component" value="Unassembled WGS sequence"/>
</dbReference>
<dbReference type="GO" id="GO:0006508">
    <property type="term" value="P:proteolysis"/>
    <property type="evidence" value="ECO:0007669"/>
    <property type="project" value="InterPro"/>
</dbReference>
<dbReference type="SUPFAM" id="SSF52096">
    <property type="entry name" value="ClpP/crotonase"/>
    <property type="match status" value="1"/>
</dbReference>
<protein>
    <submittedName>
        <fullName evidence="3">S41 family peptidase</fullName>
    </submittedName>
</protein>
<dbReference type="EMBL" id="JACRIW010000078">
    <property type="protein sequence ID" value="MBI5169995.1"/>
    <property type="molecule type" value="Genomic_DNA"/>
</dbReference>
<feature type="signal peptide" evidence="1">
    <location>
        <begin position="1"/>
        <end position="25"/>
    </location>
</feature>
<keyword evidence="1" id="KW-0732">Signal</keyword>
<dbReference type="AlphaFoldDB" id="A0A933SE15"/>
<proteinExistence type="predicted"/>
<organism evidence="3 4">
    <name type="scientific">Eiseniibacteriota bacterium</name>
    <dbReference type="NCBI Taxonomy" id="2212470"/>
    <lineage>
        <taxon>Bacteria</taxon>
        <taxon>Candidatus Eiseniibacteriota</taxon>
    </lineage>
</organism>
<feature type="chain" id="PRO_5037758498" evidence="1">
    <location>
        <begin position="26"/>
        <end position="383"/>
    </location>
</feature>
<dbReference type="InterPro" id="IPR005151">
    <property type="entry name" value="Tail-specific_protease"/>
</dbReference>
<dbReference type="Gene3D" id="3.30.750.44">
    <property type="match status" value="1"/>
</dbReference>
<accession>A0A933SE15</accession>
<dbReference type="Pfam" id="PF03572">
    <property type="entry name" value="Peptidase_S41"/>
    <property type="match status" value="1"/>
</dbReference>
<sequence length="383" mass="41546">MNAPLRRFGLLALTSLALGASSALAQTHGGGAAGPGDTVDHPLDAATRSAVVESLAVAVQRWYVFPDRGAGLAKDLRRRAAKREYDRITSQREFADSLRAHMQAYTHDGHMRVHYRAEPWPKQAENEGPPPPEERARQLAAERRQNFGFQRVERLPGNVGYLDLRSFSGLPEAHATAIAAMNVLANCDAVIVDVRRNGGGDPTLLQTVITYFVAPGDRLHVNDFYLREGDRTEQFWSAANVPGPRLNGKPLYVLTSPLTGSCAEEFAYDVQTHALGTLYGATTAGAANPGGLFPLSDHLAAFIATGRAINPVTHTNWEGVGVKPDHDVPPGDALREAHVAAITKLLETPADEDHRALLNRALERAKATVSDPAEDFVRGPRRR</sequence>
<evidence type="ECO:0000313" key="3">
    <source>
        <dbReference type="EMBL" id="MBI5169995.1"/>
    </source>
</evidence>
<gene>
    <name evidence="3" type="ORF">HZA61_10940</name>
</gene>
<evidence type="ECO:0000313" key="4">
    <source>
        <dbReference type="Proteomes" id="UP000696931"/>
    </source>
</evidence>
<name>A0A933SE15_UNCEI</name>
<evidence type="ECO:0000259" key="2">
    <source>
        <dbReference type="SMART" id="SM00245"/>
    </source>
</evidence>
<dbReference type="GO" id="GO:0008236">
    <property type="term" value="F:serine-type peptidase activity"/>
    <property type="evidence" value="ECO:0007669"/>
    <property type="project" value="InterPro"/>
</dbReference>